<dbReference type="EMBL" id="MU864095">
    <property type="protein sequence ID" value="KAK4194118.1"/>
    <property type="molecule type" value="Genomic_DNA"/>
</dbReference>
<reference evidence="1" key="2">
    <citation type="submission" date="2023-05" db="EMBL/GenBank/DDBJ databases">
        <authorList>
            <consortium name="Lawrence Berkeley National Laboratory"/>
            <person name="Steindorff A."/>
            <person name="Hensen N."/>
            <person name="Bonometti L."/>
            <person name="Westerberg I."/>
            <person name="Brannstrom I.O."/>
            <person name="Guillou S."/>
            <person name="Cros-Aarteil S."/>
            <person name="Calhoun S."/>
            <person name="Haridas S."/>
            <person name="Kuo A."/>
            <person name="Mondo S."/>
            <person name="Pangilinan J."/>
            <person name="Riley R."/>
            <person name="Labutti K."/>
            <person name="Andreopoulos B."/>
            <person name="Lipzen A."/>
            <person name="Chen C."/>
            <person name="Yanf M."/>
            <person name="Daum C."/>
            <person name="Ng V."/>
            <person name="Clum A."/>
            <person name="Ohm R."/>
            <person name="Martin F."/>
            <person name="Silar P."/>
            <person name="Natvig D."/>
            <person name="Lalanne C."/>
            <person name="Gautier V."/>
            <person name="Ament-Velasquez S.L."/>
            <person name="Kruys A."/>
            <person name="Hutchinson M.I."/>
            <person name="Powell A.J."/>
            <person name="Barry K."/>
            <person name="Miller A.N."/>
            <person name="Grigoriev I.V."/>
            <person name="Debuchy R."/>
            <person name="Gladieux P."/>
            <person name="Thoren M.H."/>
            <person name="Johannesson H."/>
        </authorList>
    </citation>
    <scope>NUCLEOTIDE SEQUENCE</scope>
    <source>
        <strain evidence="1">CBS 315.58</strain>
    </source>
</reference>
<comment type="caution">
    <text evidence="1">The sequence shown here is derived from an EMBL/GenBank/DDBJ whole genome shotgun (WGS) entry which is preliminary data.</text>
</comment>
<gene>
    <name evidence="1" type="ORF">QBC40DRAFT_188920</name>
</gene>
<reference evidence="1" key="1">
    <citation type="journal article" date="2023" name="Mol. Phylogenet. Evol.">
        <title>Genome-scale phylogeny and comparative genomics of the fungal order Sordariales.</title>
        <authorList>
            <person name="Hensen N."/>
            <person name="Bonometti L."/>
            <person name="Westerberg I."/>
            <person name="Brannstrom I.O."/>
            <person name="Guillou S."/>
            <person name="Cros-Aarteil S."/>
            <person name="Calhoun S."/>
            <person name="Haridas S."/>
            <person name="Kuo A."/>
            <person name="Mondo S."/>
            <person name="Pangilinan J."/>
            <person name="Riley R."/>
            <person name="LaButti K."/>
            <person name="Andreopoulos B."/>
            <person name="Lipzen A."/>
            <person name="Chen C."/>
            <person name="Yan M."/>
            <person name="Daum C."/>
            <person name="Ng V."/>
            <person name="Clum A."/>
            <person name="Steindorff A."/>
            <person name="Ohm R.A."/>
            <person name="Martin F."/>
            <person name="Silar P."/>
            <person name="Natvig D.O."/>
            <person name="Lalanne C."/>
            <person name="Gautier V."/>
            <person name="Ament-Velasquez S.L."/>
            <person name="Kruys A."/>
            <person name="Hutchinson M.I."/>
            <person name="Powell A.J."/>
            <person name="Barry K."/>
            <person name="Miller A.N."/>
            <person name="Grigoriev I.V."/>
            <person name="Debuchy R."/>
            <person name="Gladieux P."/>
            <person name="Hiltunen Thoren M."/>
            <person name="Johannesson H."/>
        </authorList>
    </citation>
    <scope>NUCLEOTIDE SEQUENCE</scope>
    <source>
        <strain evidence="1">CBS 315.58</strain>
    </source>
</reference>
<proteinExistence type="predicted"/>
<accession>A0AAN6X4W9</accession>
<keyword evidence="2" id="KW-1185">Reference proteome</keyword>
<sequence>MGVQAEVYPLIKIQPPLSRRGIGPGLIIVSGRNLQDSLADNAVTQTLDPQPRKKWAEEGYTVADVRVDNVLSPQRAYEIKQQLVEAVERLGQVKECQGEEVGLVDMLHPTRIITIGKLTNHILVS</sequence>
<dbReference type="AlphaFoldDB" id="A0AAN6X4W9"/>
<organism evidence="1 2">
    <name type="scientific">Triangularia verruculosa</name>
    <dbReference type="NCBI Taxonomy" id="2587418"/>
    <lineage>
        <taxon>Eukaryota</taxon>
        <taxon>Fungi</taxon>
        <taxon>Dikarya</taxon>
        <taxon>Ascomycota</taxon>
        <taxon>Pezizomycotina</taxon>
        <taxon>Sordariomycetes</taxon>
        <taxon>Sordariomycetidae</taxon>
        <taxon>Sordariales</taxon>
        <taxon>Podosporaceae</taxon>
        <taxon>Triangularia</taxon>
    </lineage>
</organism>
<evidence type="ECO:0000313" key="1">
    <source>
        <dbReference type="EMBL" id="KAK4194118.1"/>
    </source>
</evidence>
<dbReference type="Proteomes" id="UP001303160">
    <property type="component" value="Unassembled WGS sequence"/>
</dbReference>
<protein>
    <submittedName>
        <fullName evidence="1">Uncharacterized protein</fullName>
    </submittedName>
</protein>
<name>A0AAN6X4W9_9PEZI</name>
<evidence type="ECO:0000313" key="2">
    <source>
        <dbReference type="Proteomes" id="UP001303160"/>
    </source>
</evidence>